<evidence type="ECO:0000256" key="1">
    <source>
        <dbReference type="ARBA" id="ARBA00023015"/>
    </source>
</evidence>
<keyword evidence="1" id="KW-0805">Transcription regulation</keyword>
<evidence type="ECO:0000256" key="2">
    <source>
        <dbReference type="ARBA" id="ARBA00023125"/>
    </source>
</evidence>
<reference evidence="5" key="1">
    <citation type="submission" date="2012-06" db="EMBL/GenBank/DDBJ databases">
        <title>A novel metagenomic alpha-L-rhamnosidase with high activity on rutin.</title>
        <authorList>
            <person name="Rabausch U."/>
            <person name="Streit W.R."/>
        </authorList>
    </citation>
    <scope>NUCLEOTIDE SEQUENCE</scope>
</reference>
<dbReference type="GO" id="GO:0003700">
    <property type="term" value="F:DNA-binding transcription factor activity"/>
    <property type="evidence" value="ECO:0007669"/>
    <property type="project" value="InterPro"/>
</dbReference>
<dbReference type="InterPro" id="IPR018060">
    <property type="entry name" value="HTH_AraC"/>
</dbReference>
<evidence type="ECO:0000259" key="4">
    <source>
        <dbReference type="PROSITE" id="PS01124"/>
    </source>
</evidence>
<name>R9QZH2_9BACT</name>
<dbReference type="SMART" id="SM00342">
    <property type="entry name" value="HTH_ARAC"/>
    <property type="match status" value="1"/>
</dbReference>
<keyword evidence="3" id="KW-0804">Transcription</keyword>
<proteinExistence type="predicted"/>
<evidence type="ECO:0000256" key="3">
    <source>
        <dbReference type="ARBA" id="ARBA00023163"/>
    </source>
</evidence>
<dbReference type="InterPro" id="IPR009057">
    <property type="entry name" value="Homeodomain-like_sf"/>
</dbReference>
<dbReference type="Pfam" id="PF12833">
    <property type="entry name" value="HTH_18"/>
    <property type="match status" value="1"/>
</dbReference>
<accession>R9QZH2</accession>
<protein>
    <recommendedName>
        <fullName evidence="4">HTH araC/xylS-type domain-containing protein</fullName>
    </recommendedName>
</protein>
<dbReference type="GO" id="GO:0043565">
    <property type="term" value="F:sequence-specific DNA binding"/>
    <property type="evidence" value="ECO:0007669"/>
    <property type="project" value="InterPro"/>
</dbReference>
<keyword evidence="2" id="KW-0238">DNA-binding</keyword>
<dbReference type="PROSITE" id="PS01124">
    <property type="entry name" value="HTH_ARAC_FAMILY_2"/>
    <property type="match status" value="1"/>
</dbReference>
<feature type="domain" description="HTH araC/xylS-type" evidence="4">
    <location>
        <begin position="192"/>
        <end position="290"/>
    </location>
</feature>
<sequence length="292" mass="33882">MKTVSLFELISALPHTPWITYEKDFFIVDMTYRPGSRTVLAYPCKFDGIICMYCIEGHFQLSIGLDDYDVRPDGFAISLPGDIVRLEKANGEETGKVRLLGVSGKLLKEMDFDMAKAMNVFSYRMVQASIKYKILIHNFRNIFRSILLEQHVDTGKSLAYVLGAMSIEIENIWSRLAYGPQRKYQDGGRLTDRFLSLVAKHHLEHREIDYYATEIGLTSKYLSTAVKRESGRTAAQWIVSYVLLEAKYYLKQTKMTIKEIAFELHFSNQMELYRYFLRHTGMTPSDYRNRPQ</sequence>
<dbReference type="PANTHER" id="PTHR43280">
    <property type="entry name" value="ARAC-FAMILY TRANSCRIPTIONAL REGULATOR"/>
    <property type="match status" value="1"/>
</dbReference>
<evidence type="ECO:0000313" key="5">
    <source>
        <dbReference type="EMBL" id="AGH13549.1"/>
    </source>
</evidence>
<dbReference type="AlphaFoldDB" id="R9QZH2"/>
<dbReference type="Gene3D" id="1.10.10.60">
    <property type="entry name" value="Homeodomain-like"/>
    <property type="match status" value="1"/>
</dbReference>
<organism evidence="5">
    <name type="scientific">uncultured bacterium pUR16A2</name>
    <dbReference type="NCBI Taxonomy" id="1204710"/>
    <lineage>
        <taxon>Bacteria</taxon>
        <taxon>environmental samples</taxon>
    </lineage>
</organism>
<dbReference type="EMBL" id="JX188020">
    <property type="protein sequence ID" value="AGH13549.1"/>
    <property type="molecule type" value="Genomic_DNA"/>
</dbReference>
<dbReference type="PANTHER" id="PTHR43280:SF32">
    <property type="entry name" value="TRANSCRIPTIONAL REGULATORY PROTEIN"/>
    <property type="match status" value="1"/>
</dbReference>
<dbReference type="SUPFAM" id="SSF46689">
    <property type="entry name" value="Homeodomain-like"/>
    <property type="match status" value="1"/>
</dbReference>